<feature type="compositionally biased region" description="Basic and acidic residues" evidence="3">
    <location>
        <begin position="112"/>
        <end position="125"/>
    </location>
</feature>
<name>A0A1S3JTD7_LINAN</name>
<dbReference type="OMA" id="PDNINPI"/>
<dbReference type="PANTHER" id="PTHR28524:SF3">
    <property type="entry name" value="SUCCINATE DEHYDROGENASE ASSEMBLY FACTOR 4, MITOCHONDRIAL"/>
    <property type="match status" value="1"/>
</dbReference>
<dbReference type="Pfam" id="PF07896">
    <property type="entry name" value="DUF1674"/>
    <property type="match status" value="1"/>
</dbReference>
<protein>
    <recommendedName>
        <fullName evidence="2">Succinate dehydrogenase assembly factor 4, mitochondrial</fullName>
    </recommendedName>
</protein>
<dbReference type="GeneID" id="106175938"/>
<evidence type="ECO:0000256" key="1">
    <source>
        <dbReference type="ARBA" id="ARBA00005701"/>
    </source>
</evidence>
<feature type="region of interest" description="Disordered" evidence="3">
    <location>
        <begin position="23"/>
        <end position="125"/>
    </location>
</feature>
<dbReference type="OrthoDB" id="201362at2759"/>
<dbReference type="KEGG" id="lak:106175938"/>
<feature type="compositionally biased region" description="Basic and acidic residues" evidence="3">
    <location>
        <begin position="65"/>
        <end position="88"/>
    </location>
</feature>
<dbReference type="Proteomes" id="UP000085678">
    <property type="component" value="Unplaced"/>
</dbReference>
<dbReference type="FunCoup" id="A0A1S3JTD7">
    <property type="interactions" value="645"/>
</dbReference>
<dbReference type="GO" id="GO:0005739">
    <property type="term" value="C:mitochondrion"/>
    <property type="evidence" value="ECO:0007669"/>
    <property type="project" value="TreeGrafter"/>
</dbReference>
<evidence type="ECO:0000313" key="5">
    <source>
        <dbReference type="RefSeq" id="XP_013413583.1"/>
    </source>
</evidence>
<dbReference type="RefSeq" id="XP_013413583.1">
    <property type="nucleotide sequence ID" value="XM_013558129.2"/>
</dbReference>
<dbReference type="InterPro" id="IPR012875">
    <property type="entry name" value="SDHF4"/>
</dbReference>
<feature type="compositionally biased region" description="Polar residues" evidence="3">
    <location>
        <begin position="27"/>
        <end position="48"/>
    </location>
</feature>
<dbReference type="InParanoid" id="A0A1S3JTD7"/>
<evidence type="ECO:0000256" key="2">
    <source>
        <dbReference type="ARBA" id="ARBA00022170"/>
    </source>
</evidence>
<evidence type="ECO:0000256" key="3">
    <source>
        <dbReference type="SAM" id="MobiDB-lite"/>
    </source>
</evidence>
<sequence>MATVSRRFLLKVINFRQFVPGLRTHYTARSISTSTCRPSNEQGSSGQENKPKKSDLKKANTPTGRLDDRVVMEREEHNPAPYSEEKAYDPWPNDTNPYTGEKGGPKGPEPTRYGDWERKGRCIDF</sequence>
<reference evidence="5" key="1">
    <citation type="submission" date="2025-08" db="UniProtKB">
        <authorList>
            <consortium name="RefSeq"/>
        </authorList>
    </citation>
    <scope>IDENTIFICATION</scope>
    <source>
        <tissue evidence="5">Gonads</tissue>
    </source>
</reference>
<comment type="similarity">
    <text evidence="1">Belongs to the SDHAF4 family.</text>
</comment>
<keyword evidence="4" id="KW-1185">Reference proteome</keyword>
<feature type="compositionally biased region" description="Basic and acidic residues" evidence="3">
    <location>
        <begin position="49"/>
        <end position="58"/>
    </location>
</feature>
<dbReference type="PANTHER" id="PTHR28524">
    <property type="entry name" value="SUCCINATE DEHYDROGENASE ASSEMBLY FACTOR 4, MITOCHONDRIAL"/>
    <property type="match status" value="1"/>
</dbReference>
<dbReference type="AlphaFoldDB" id="A0A1S3JTD7"/>
<proteinExistence type="inferred from homology"/>
<dbReference type="GO" id="GO:0034553">
    <property type="term" value="P:mitochondrial respiratory chain complex II assembly"/>
    <property type="evidence" value="ECO:0007669"/>
    <property type="project" value="TreeGrafter"/>
</dbReference>
<dbReference type="STRING" id="7574.A0A1S3JTD7"/>
<accession>A0A1S3JTD7</accession>
<organism evidence="4 5">
    <name type="scientific">Lingula anatina</name>
    <name type="common">Brachiopod</name>
    <name type="synonym">Lingula unguis</name>
    <dbReference type="NCBI Taxonomy" id="7574"/>
    <lineage>
        <taxon>Eukaryota</taxon>
        <taxon>Metazoa</taxon>
        <taxon>Spiralia</taxon>
        <taxon>Lophotrochozoa</taxon>
        <taxon>Brachiopoda</taxon>
        <taxon>Linguliformea</taxon>
        <taxon>Lingulata</taxon>
        <taxon>Lingulida</taxon>
        <taxon>Linguloidea</taxon>
        <taxon>Lingulidae</taxon>
        <taxon>Lingula</taxon>
    </lineage>
</organism>
<evidence type="ECO:0000313" key="4">
    <source>
        <dbReference type="Proteomes" id="UP000085678"/>
    </source>
</evidence>
<gene>
    <name evidence="5" type="primary">LOC106175938</name>
</gene>